<name>A0A844XBH0_9SPHN</name>
<keyword evidence="2 3" id="KW-0808">Transferase</keyword>
<evidence type="ECO:0000313" key="3">
    <source>
        <dbReference type="EMBL" id="MWV26984.1"/>
    </source>
</evidence>
<dbReference type="GO" id="GO:0005829">
    <property type="term" value="C:cytosol"/>
    <property type="evidence" value="ECO:0007669"/>
    <property type="project" value="TreeGrafter"/>
</dbReference>
<evidence type="ECO:0000313" key="4">
    <source>
        <dbReference type="Proteomes" id="UP000461409"/>
    </source>
</evidence>
<dbReference type="GO" id="GO:0008374">
    <property type="term" value="F:O-acyltransferase activity"/>
    <property type="evidence" value="ECO:0007669"/>
    <property type="project" value="TreeGrafter"/>
</dbReference>
<keyword evidence="4" id="KW-1185">Reference proteome</keyword>
<dbReference type="PANTHER" id="PTHR23416">
    <property type="entry name" value="SIALIC ACID SYNTHASE-RELATED"/>
    <property type="match status" value="1"/>
</dbReference>
<proteinExistence type="inferred from homology"/>
<comment type="caution">
    <text evidence="3">The sequence shown here is derived from an EMBL/GenBank/DDBJ whole genome shotgun (WGS) entry which is preliminary data.</text>
</comment>
<dbReference type="CDD" id="cd04647">
    <property type="entry name" value="LbH_MAT_like"/>
    <property type="match status" value="1"/>
</dbReference>
<dbReference type="PANTHER" id="PTHR23416:SF23">
    <property type="entry name" value="ACETYLTRANSFERASE C18B11.09C-RELATED"/>
    <property type="match status" value="1"/>
</dbReference>
<reference evidence="3 4" key="2">
    <citation type="submission" date="2020-02" db="EMBL/GenBank/DDBJ databases">
        <title>Erythrobacter dongmakensis sp. nov., isolated from a tidal mudflat.</title>
        <authorList>
            <person name="Kim I.S."/>
        </authorList>
    </citation>
    <scope>NUCLEOTIDE SEQUENCE [LARGE SCALE GENOMIC DNA]</scope>
    <source>
        <strain evidence="3 4">GH3-10</strain>
    </source>
</reference>
<gene>
    <name evidence="3" type="ORF">GRF63_03600</name>
</gene>
<keyword evidence="3" id="KW-0012">Acyltransferase</keyword>
<dbReference type="Proteomes" id="UP000461409">
    <property type="component" value="Unassembled WGS sequence"/>
</dbReference>
<comment type="similarity">
    <text evidence="1">Belongs to the transferase hexapeptide repeat family.</text>
</comment>
<protein>
    <submittedName>
        <fullName evidence="3">Acyltransferase</fullName>
    </submittedName>
</protein>
<dbReference type="InterPro" id="IPR001451">
    <property type="entry name" value="Hexapep"/>
</dbReference>
<evidence type="ECO:0000256" key="1">
    <source>
        <dbReference type="ARBA" id="ARBA00007274"/>
    </source>
</evidence>
<dbReference type="Pfam" id="PF00132">
    <property type="entry name" value="Hexapep"/>
    <property type="match status" value="1"/>
</dbReference>
<dbReference type="EMBL" id="WUBR01000001">
    <property type="protein sequence ID" value="MWV26984.1"/>
    <property type="molecule type" value="Genomic_DNA"/>
</dbReference>
<reference evidence="3 4" key="1">
    <citation type="submission" date="2019-12" db="EMBL/GenBank/DDBJ databases">
        <authorList>
            <person name="Lee S.D."/>
        </authorList>
    </citation>
    <scope>NUCLEOTIDE SEQUENCE [LARGE SCALE GENOMIC DNA]</scope>
    <source>
        <strain evidence="3 4">GH3-10</strain>
    </source>
</reference>
<accession>A0A844XBH0</accession>
<dbReference type="InterPro" id="IPR011004">
    <property type="entry name" value="Trimer_LpxA-like_sf"/>
</dbReference>
<dbReference type="AlphaFoldDB" id="A0A844XBH0"/>
<dbReference type="InterPro" id="IPR051159">
    <property type="entry name" value="Hexapeptide_acetyltransf"/>
</dbReference>
<dbReference type="SUPFAM" id="SSF51161">
    <property type="entry name" value="Trimeric LpxA-like enzymes"/>
    <property type="match status" value="1"/>
</dbReference>
<sequence length="196" mass="22102">MKRLPGMEFLKDTEGYATQITYDMWFDQYIRGINGGGIYWPMHRSSRCINWRNVHLGIDVAPGYMPGCYIQAMGPISIGDYTRIAANVGIVSSNHSLLDARQHEISRVDIGKYCWLGINSVVLPGVTLGDYCIVAAGAVVTKSFPDGYCVLAGSPARVVRELDPDQCVHYENEHRYHGYIHEDVFQDFKSRHLNEI</sequence>
<organism evidence="3 4">
    <name type="scientific">Aurantiacibacter rhizosphaerae</name>
    <dbReference type="NCBI Taxonomy" id="2691582"/>
    <lineage>
        <taxon>Bacteria</taxon>
        <taxon>Pseudomonadati</taxon>
        <taxon>Pseudomonadota</taxon>
        <taxon>Alphaproteobacteria</taxon>
        <taxon>Sphingomonadales</taxon>
        <taxon>Erythrobacteraceae</taxon>
        <taxon>Aurantiacibacter</taxon>
    </lineage>
</organism>
<evidence type="ECO:0000256" key="2">
    <source>
        <dbReference type="ARBA" id="ARBA00022679"/>
    </source>
</evidence>
<dbReference type="Gene3D" id="2.160.10.10">
    <property type="entry name" value="Hexapeptide repeat proteins"/>
    <property type="match status" value="1"/>
</dbReference>
<dbReference type="RefSeq" id="WP_160484603.1">
    <property type="nucleotide sequence ID" value="NZ_WUBR01000001.1"/>
</dbReference>